<protein>
    <submittedName>
        <fullName evidence="1">Uncharacterized protein</fullName>
    </submittedName>
</protein>
<dbReference type="Proteomes" id="UP000237105">
    <property type="component" value="Unassembled WGS sequence"/>
</dbReference>
<keyword evidence="2" id="KW-1185">Reference proteome</keyword>
<accession>A0A2P5BSK2</accession>
<gene>
    <name evidence="1" type="ORF">PanWU01x14_213570</name>
</gene>
<dbReference type="EMBL" id="JXTB01000228">
    <property type="protein sequence ID" value="PON51787.1"/>
    <property type="molecule type" value="Genomic_DNA"/>
</dbReference>
<reference evidence="2" key="1">
    <citation type="submission" date="2016-06" db="EMBL/GenBank/DDBJ databases">
        <title>Parallel loss of symbiosis genes in relatives of nitrogen-fixing non-legume Parasponia.</title>
        <authorList>
            <person name="Van Velzen R."/>
            <person name="Holmer R."/>
            <person name="Bu F."/>
            <person name="Rutten L."/>
            <person name="Van Zeijl A."/>
            <person name="Liu W."/>
            <person name="Santuari L."/>
            <person name="Cao Q."/>
            <person name="Sharma T."/>
            <person name="Shen D."/>
            <person name="Roswanjaya Y."/>
            <person name="Wardhani T."/>
            <person name="Kalhor M.S."/>
            <person name="Jansen J."/>
            <person name="Van den Hoogen J."/>
            <person name="Gungor B."/>
            <person name="Hartog M."/>
            <person name="Hontelez J."/>
            <person name="Verver J."/>
            <person name="Yang W.-C."/>
            <person name="Schijlen E."/>
            <person name="Repin R."/>
            <person name="Schilthuizen M."/>
            <person name="Schranz E."/>
            <person name="Heidstra R."/>
            <person name="Miyata K."/>
            <person name="Fedorova E."/>
            <person name="Kohlen W."/>
            <person name="Bisseling T."/>
            <person name="Smit S."/>
            <person name="Geurts R."/>
        </authorList>
    </citation>
    <scope>NUCLEOTIDE SEQUENCE [LARGE SCALE GENOMIC DNA]</scope>
    <source>
        <strain evidence="2">cv. WU1-14</strain>
    </source>
</reference>
<sequence>MLETYISKTNPPPLQKSYRLLFLLKPEAFTKQFFWRHLILQLVQLSASSPMKLSLQSFRLHFDSSVFEERLVYILSLLLFSVQKTHLQILFVEIESSCRA</sequence>
<evidence type="ECO:0000313" key="2">
    <source>
        <dbReference type="Proteomes" id="UP000237105"/>
    </source>
</evidence>
<proteinExistence type="predicted"/>
<evidence type="ECO:0000313" key="1">
    <source>
        <dbReference type="EMBL" id="PON51787.1"/>
    </source>
</evidence>
<dbReference type="AlphaFoldDB" id="A0A2P5BSK2"/>
<name>A0A2P5BSK2_PARAD</name>
<comment type="caution">
    <text evidence="1">The sequence shown here is derived from an EMBL/GenBank/DDBJ whole genome shotgun (WGS) entry which is preliminary data.</text>
</comment>
<organism evidence="1 2">
    <name type="scientific">Parasponia andersonii</name>
    <name type="common">Sponia andersonii</name>
    <dbReference type="NCBI Taxonomy" id="3476"/>
    <lineage>
        <taxon>Eukaryota</taxon>
        <taxon>Viridiplantae</taxon>
        <taxon>Streptophyta</taxon>
        <taxon>Embryophyta</taxon>
        <taxon>Tracheophyta</taxon>
        <taxon>Spermatophyta</taxon>
        <taxon>Magnoliopsida</taxon>
        <taxon>eudicotyledons</taxon>
        <taxon>Gunneridae</taxon>
        <taxon>Pentapetalae</taxon>
        <taxon>rosids</taxon>
        <taxon>fabids</taxon>
        <taxon>Rosales</taxon>
        <taxon>Cannabaceae</taxon>
        <taxon>Parasponia</taxon>
    </lineage>
</organism>